<accession>E4XJ99</accession>
<feature type="region of interest" description="Disordered" evidence="2">
    <location>
        <begin position="1"/>
        <end position="29"/>
    </location>
</feature>
<dbReference type="EMBL" id="FN654719">
    <property type="protein sequence ID" value="CBY36076.1"/>
    <property type="molecule type" value="Genomic_DNA"/>
</dbReference>
<reference evidence="3" key="1">
    <citation type="journal article" date="2010" name="Science">
        <title>Plasticity of animal genome architecture unmasked by rapid evolution of a pelagic tunicate.</title>
        <authorList>
            <person name="Denoeud F."/>
            <person name="Henriet S."/>
            <person name="Mungpakdee S."/>
            <person name="Aury J.M."/>
            <person name="Da Silva C."/>
            <person name="Brinkmann H."/>
            <person name="Mikhaleva J."/>
            <person name="Olsen L.C."/>
            <person name="Jubin C."/>
            <person name="Canestro C."/>
            <person name="Bouquet J.M."/>
            <person name="Danks G."/>
            <person name="Poulain J."/>
            <person name="Campsteijn C."/>
            <person name="Adamski M."/>
            <person name="Cross I."/>
            <person name="Yadetie F."/>
            <person name="Muffato M."/>
            <person name="Louis A."/>
            <person name="Butcher S."/>
            <person name="Tsagkogeorga G."/>
            <person name="Konrad A."/>
            <person name="Singh S."/>
            <person name="Jensen M.F."/>
            <person name="Cong E.H."/>
            <person name="Eikeseth-Otteraa H."/>
            <person name="Noel B."/>
            <person name="Anthouard V."/>
            <person name="Porcel B.M."/>
            <person name="Kachouri-Lafond R."/>
            <person name="Nishino A."/>
            <person name="Ugolini M."/>
            <person name="Chourrout P."/>
            <person name="Nishida H."/>
            <person name="Aasland R."/>
            <person name="Huzurbazar S."/>
            <person name="Westhof E."/>
            <person name="Delsuc F."/>
            <person name="Lehrach H."/>
            <person name="Reinhardt R."/>
            <person name="Weissenbach J."/>
            <person name="Roy S.W."/>
            <person name="Artiguenave F."/>
            <person name="Postlethwait J.H."/>
            <person name="Manak J.R."/>
            <person name="Thompson E.M."/>
            <person name="Jaillon O."/>
            <person name="Du Pasquier L."/>
            <person name="Boudinot P."/>
            <person name="Liberles D.A."/>
            <person name="Volff J.N."/>
            <person name="Philippe H."/>
            <person name="Lenhard B."/>
            <person name="Roest Crollius H."/>
            <person name="Wincker P."/>
            <person name="Chourrout D."/>
        </authorList>
    </citation>
    <scope>NUCLEOTIDE SEQUENCE [LARGE SCALE GENOMIC DNA]</scope>
</reference>
<evidence type="ECO:0000313" key="5">
    <source>
        <dbReference type="Proteomes" id="UP000001307"/>
    </source>
</evidence>
<dbReference type="PANTHER" id="PTHR15359:SF8">
    <property type="entry name" value="PROTEIN CBG01055"/>
    <property type="match status" value="1"/>
</dbReference>
<dbReference type="EMBL" id="FN653059">
    <property type="protein sequence ID" value="CBY10542.1"/>
    <property type="molecule type" value="Genomic_DNA"/>
</dbReference>
<feature type="region of interest" description="Disordered" evidence="2">
    <location>
        <begin position="52"/>
        <end position="72"/>
    </location>
</feature>
<evidence type="ECO:0000256" key="2">
    <source>
        <dbReference type="SAM" id="MobiDB-lite"/>
    </source>
</evidence>
<dbReference type="InterPro" id="IPR052142">
    <property type="entry name" value="Calmodulin_Regulator_PCP4-like"/>
</dbReference>
<evidence type="ECO:0000313" key="4">
    <source>
        <dbReference type="EMBL" id="CBY36076.1"/>
    </source>
</evidence>
<name>E4XJ99_OIKDI</name>
<dbReference type="InParanoid" id="E4XJ99"/>
<proteinExistence type="inferred from homology"/>
<evidence type="ECO:0000313" key="3">
    <source>
        <dbReference type="EMBL" id="CBY10542.1"/>
    </source>
</evidence>
<organism evidence="3">
    <name type="scientific">Oikopleura dioica</name>
    <name type="common">Tunicate</name>
    <dbReference type="NCBI Taxonomy" id="34765"/>
    <lineage>
        <taxon>Eukaryota</taxon>
        <taxon>Metazoa</taxon>
        <taxon>Chordata</taxon>
        <taxon>Tunicata</taxon>
        <taxon>Appendicularia</taxon>
        <taxon>Copelata</taxon>
        <taxon>Oikopleuridae</taxon>
        <taxon>Oikopleura</taxon>
    </lineage>
</organism>
<evidence type="ECO:0000256" key="1">
    <source>
        <dbReference type="ARBA" id="ARBA00038017"/>
    </source>
</evidence>
<dbReference type="PROSITE" id="PS50096">
    <property type="entry name" value="IQ"/>
    <property type="match status" value="1"/>
</dbReference>
<dbReference type="PANTHER" id="PTHR15359">
    <property type="entry name" value="IG-LIKE DOMAIN-CONTAINING PROTEIN"/>
    <property type="match status" value="1"/>
</dbReference>
<gene>
    <name evidence="3" type="ORF">GSOID_T00012689001</name>
    <name evidence="4" type="ORF">GSOID_T00028556001</name>
</gene>
<dbReference type="Proteomes" id="UP000011014">
    <property type="component" value="Unassembled WGS sequence"/>
</dbReference>
<comment type="similarity">
    <text evidence="1">Belongs to the PCP4 family.</text>
</comment>
<keyword evidence="5" id="KW-1185">Reference proteome</keyword>
<protein>
    <submittedName>
        <fullName evidence="3">Uncharacterized protein</fullName>
    </submittedName>
</protein>
<sequence length="72" mass="7885">MIEECDERPKHALALKGSPTGVKQPPQEEIDIDLDDPATEDAALKIQAAFRGNPLRKKSGDSVKSSRENDLL</sequence>
<dbReference type="OrthoDB" id="252964at2759"/>
<dbReference type="AlphaFoldDB" id="E4XJ99"/>
<dbReference type="Proteomes" id="UP000001307">
    <property type="component" value="Unassembled WGS sequence"/>
</dbReference>
<feature type="compositionally biased region" description="Basic and acidic residues" evidence="2">
    <location>
        <begin position="58"/>
        <end position="72"/>
    </location>
</feature>